<evidence type="ECO:0000313" key="1">
    <source>
        <dbReference type="EMBL" id="CAH8313381.1"/>
    </source>
</evidence>
<dbReference type="AlphaFoldDB" id="A0ABC8J6V7"/>
<proteinExistence type="predicted"/>
<accession>A0ABC8J6V7</accession>
<protein>
    <submittedName>
        <fullName evidence="1">Uncharacterized protein</fullName>
    </submittedName>
</protein>
<evidence type="ECO:0000313" key="2">
    <source>
        <dbReference type="Proteomes" id="UP001642260"/>
    </source>
</evidence>
<reference evidence="1 2" key="1">
    <citation type="submission" date="2022-03" db="EMBL/GenBank/DDBJ databases">
        <authorList>
            <person name="Macdonald S."/>
            <person name="Ahmed S."/>
            <person name="Newling K."/>
        </authorList>
    </citation>
    <scope>NUCLEOTIDE SEQUENCE [LARGE SCALE GENOMIC DNA]</scope>
</reference>
<dbReference type="EMBL" id="CAKOAT010078488">
    <property type="protein sequence ID" value="CAH8313381.1"/>
    <property type="molecule type" value="Genomic_DNA"/>
</dbReference>
<name>A0ABC8J6V7_ERUVS</name>
<keyword evidence="2" id="KW-1185">Reference proteome</keyword>
<sequence length="58" mass="6653">MVMGAPLVDARHLAERYERMRQETGSQTIEVSKRKAKVRENSGKHVFCLYIEAFVSVV</sequence>
<dbReference type="Proteomes" id="UP001642260">
    <property type="component" value="Unassembled WGS sequence"/>
</dbReference>
<comment type="caution">
    <text evidence="1">The sequence shown here is derived from an EMBL/GenBank/DDBJ whole genome shotgun (WGS) entry which is preliminary data.</text>
</comment>
<organism evidence="1 2">
    <name type="scientific">Eruca vesicaria subsp. sativa</name>
    <name type="common">Garden rocket</name>
    <name type="synonym">Eruca sativa</name>
    <dbReference type="NCBI Taxonomy" id="29727"/>
    <lineage>
        <taxon>Eukaryota</taxon>
        <taxon>Viridiplantae</taxon>
        <taxon>Streptophyta</taxon>
        <taxon>Embryophyta</taxon>
        <taxon>Tracheophyta</taxon>
        <taxon>Spermatophyta</taxon>
        <taxon>Magnoliopsida</taxon>
        <taxon>eudicotyledons</taxon>
        <taxon>Gunneridae</taxon>
        <taxon>Pentapetalae</taxon>
        <taxon>rosids</taxon>
        <taxon>malvids</taxon>
        <taxon>Brassicales</taxon>
        <taxon>Brassicaceae</taxon>
        <taxon>Brassiceae</taxon>
        <taxon>Eruca</taxon>
    </lineage>
</organism>
<gene>
    <name evidence="1" type="ORF">ERUC_LOCUS6805</name>
</gene>